<name>A0A6A6I4X7_9PLEO</name>
<dbReference type="GeneID" id="54583056"/>
<protein>
    <submittedName>
        <fullName evidence="1">Uncharacterized protein</fullName>
    </submittedName>
</protein>
<proteinExistence type="predicted"/>
<dbReference type="AlphaFoldDB" id="A0A6A6I4X7"/>
<dbReference type="EMBL" id="ML987201">
    <property type="protein sequence ID" value="KAF2245088.1"/>
    <property type="molecule type" value="Genomic_DNA"/>
</dbReference>
<dbReference type="Proteomes" id="UP000800094">
    <property type="component" value="Unassembled WGS sequence"/>
</dbReference>
<reference evidence="1" key="1">
    <citation type="journal article" date="2020" name="Stud. Mycol.">
        <title>101 Dothideomycetes genomes: a test case for predicting lifestyles and emergence of pathogens.</title>
        <authorList>
            <person name="Haridas S."/>
            <person name="Albert R."/>
            <person name="Binder M."/>
            <person name="Bloem J."/>
            <person name="Labutti K."/>
            <person name="Salamov A."/>
            <person name="Andreopoulos B."/>
            <person name="Baker S."/>
            <person name="Barry K."/>
            <person name="Bills G."/>
            <person name="Bluhm B."/>
            <person name="Cannon C."/>
            <person name="Castanera R."/>
            <person name="Culley D."/>
            <person name="Daum C."/>
            <person name="Ezra D."/>
            <person name="Gonzalez J."/>
            <person name="Henrissat B."/>
            <person name="Kuo A."/>
            <person name="Liang C."/>
            <person name="Lipzen A."/>
            <person name="Lutzoni F."/>
            <person name="Magnuson J."/>
            <person name="Mondo S."/>
            <person name="Nolan M."/>
            <person name="Ohm R."/>
            <person name="Pangilinan J."/>
            <person name="Park H.-J."/>
            <person name="Ramirez L."/>
            <person name="Alfaro M."/>
            <person name="Sun H."/>
            <person name="Tritt A."/>
            <person name="Yoshinaga Y."/>
            <person name="Zwiers L.-H."/>
            <person name="Turgeon B."/>
            <person name="Goodwin S."/>
            <person name="Spatafora J."/>
            <person name="Crous P."/>
            <person name="Grigoriev I."/>
        </authorList>
    </citation>
    <scope>NUCLEOTIDE SEQUENCE</scope>
    <source>
        <strain evidence="1">CBS 122368</strain>
    </source>
</reference>
<keyword evidence="2" id="KW-1185">Reference proteome</keyword>
<sequence>MRKWVKRLLAVEIPESWDVVRRMLERHAEDRITADELEKRTAQLNVDTLGTASSTDKGVDTLVLKQ</sequence>
<accession>A0A6A6I4X7</accession>
<evidence type="ECO:0000313" key="2">
    <source>
        <dbReference type="Proteomes" id="UP000800094"/>
    </source>
</evidence>
<gene>
    <name evidence="1" type="ORF">BU26DRAFT_522211</name>
</gene>
<organism evidence="1 2">
    <name type="scientific">Trematosphaeria pertusa</name>
    <dbReference type="NCBI Taxonomy" id="390896"/>
    <lineage>
        <taxon>Eukaryota</taxon>
        <taxon>Fungi</taxon>
        <taxon>Dikarya</taxon>
        <taxon>Ascomycota</taxon>
        <taxon>Pezizomycotina</taxon>
        <taxon>Dothideomycetes</taxon>
        <taxon>Pleosporomycetidae</taxon>
        <taxon>Pleosporales</taxon>
        <taxon>Massarineae</taxon>
        <taxon>Trematosphaeriaceae</taxon>
        <taxon>Trematosphaeria</taxon>
    </lineage>
</organism>
<evidence type="ECO:0000313" key="1">
    <source>
        <dbReference type="EMBL" id="KAF2245088.1"/>
    </source>
</evidence>
<dbReference type="RefSeq" id="XP_033680092.1">
    <property type="nucleotide sequence ID" value="XM_033829726.1"/>
</dbReference>